<accession>A0A1G8QHK2</accession>
<dbReference type="GO" id="GO:0033567">
    <property type="term" value="P:DNA replication, Okazaki fragment processing"/>
    <property type="evidence" value="ECO:0007669"/>
    <property type="project" value="InterPro"/>
</dbReference>
<evidence type="ECO:0000259" key="4">
    <source>
        <dbReference type="SMART" id="SM00475"/>
    </source>
</evidence>
<dbReference type="SUPFAM" id="SSF88723">
    <property type="entry name" value="PIN domain-like"/>
    <property type="match status" value="1"/>
</dbReference>
<name>A0A1G8QHK2_9GAMM</name>
<dbReference type="InterPro" id="IPR020045">
    <property type="entry name" value="DNA_polI_H3TH"/>
</dbReference>
<evidence type="ECO:0000313" key="5">
    <source>
        <dbReference type="EMBL" id="SDJ03875.1"/>
    </source>
</evidence>
<keyword evidence="6" id="KW-1185">Reference proteome</keyword>
<dbReference type="GO" id="GO:0008409">
    <property type="term" value="F:5'-3' exonuclease activity"/>
    <property type="evidence" value="ECO:0007669"/>
    <property type="project" value="InterPro"/>
</dbReference>
<feature type="domain" description="5'-3' exonuclease" evidence="4">
    <location>
        <begin position="1"/>
        <end position="251"/>
    </location>
</feature>
<dbReference type="PANTHER" id="PTHR42646">
    <property type="entry name" value="FLAP ENDONUCLEASE XNI"/>
    <property type="match status" value="1"/>
</dbReference>
<dbReference type="Pfam" id="PF01367">
    <property type="entry name" value="5_3_exonuc"/>
    <property type="match status" value="1"/>
</dbReference>
<dbReference type="InterPro" id="IPR002421">
    <property type="entry name" value="5-3_exonuclease"/>
</dbReference>
<dbReference type="EMBL" id="FNEM01000004">
    <property type="protein sequence ID" value="SDJ03875.1"/>
    <property type="molecule type" value="Genomic_DNA"/>
</dbReference>
<keyword evidence="1" id="KW-0540">Nuclease</keyword>
<evidence type="ECO:0000256" key="1">
    <source>
        <dbReference type="ARBA" id="ARBA00022722"/>
    </source>
</evidence>
<keyword evidence="2" id="KW-0378">Hydrolase</keyword>
<dbReference type="Proteomes" id="UP000199527">
    <property type="component" value="Unassembled WGS sequence"/>
</dbReference>
<dbReference type="GO" id="GO:0017108">
    <property type="term" value="F:5'-flap endonuclease activity"/>
    <property type="evidence" value="ECO:0007669"/>
    <property type="project" value="InterPro"/>
</dbReference>
<organism evidence="5 6">
    <name type="scientific">Ferrimonas sediminum</name>
    <dbReference type="NCBI Taxonomy" id="718193"/>
    <lineage>
        <taxon>Bacteria</taxon>
        <taxon>Pseudomonadati</taxon>
        <taxon>Pseudomonadota</taxon>
        <taxon>Gammaproteobacteria</taxon>
        <taxon>Alteromonadales</taxon>
        <taxon>Ferrimonadaceae</taxon>
        <taxon>Ferrimonas</taxon>
    </lineage>
</organism>
<dbReference type="Gene3D" id="3.40.50.1010">
    <property type="entry name" value="5'-nuclease"/>
    <property type="match status" value="1"/>
</dbReference>
<dbReference type="SMART" id="SM00279">
    <property type="entry name" value="HhH2"/>
    <property type="match status" value="1"/>
</dbReference>
<dbReference type="Pfam" id="PF02739">
    <property type="entry name" value="5_3_exonuc_N"/>
    <property type="match status" value="1"/>
</dbReference>
<dbReference type="InterPro" id="IPR020046">
    <property type="entry name" value="5-3_exonucl_a-hlix_arch_N"/>
</dbReference>
<dbReference type="RefSeq" id="WP_090364241.1">
    <property type="nucleotide sequence ID" value="NZ_FNEM01000004.1"/>
</dbReference>
<dbReference type="InterPro" id="IPR036279">
    <property type="entry name" value="5-3_exonuclease_C_sf"/>
</dbReference>
<dbReference type="CDD" id="cd09859">
    <property type="entry name" value="PIN_53EXO"/>
    <property type="match status" value="1"/>
</dbReference>
<dbReference type="InterPro" id="IPR038969">
    <property type="entry name" value="FEN"/>
</dbReference>
<gene>
    <name evidence="5" type="ORF">SAMN04488540_104293</name>
</gene>
<dbReference type="CDD" id="cd09898">
    <property type="entry name" value="H3TH_53EXO"/>
    <property type="match status" value="1"/>
</dbReference>
<dbReference type="PANTHER" id="PTHR42646:SF2">
    <property type="entry name" value="5'-3' EXONUCLEASE FAMILY PROTEIN"/>
    <property type="match status" value="1"/>
</dbReference>
<evidence type="ECO:0000313" key="6">
    <source>
        <dbReference type="Proteomes" id="UP000199527"/>
    </source>
</evidence>
<dbReference type="AlphaFoldDB" id="A0A1G8QHK2"/>
<sequence>MPVTALLIDALNLVRRIYAAVPDGDTDALYQRTQAACQKMVRQHQATHVVMVWDGDNSHQWRQSLSPDYKAHRSPMPEPLATTLPNLKANLAKLGIHSLACDGIEADDVMATLCHKIERRGGRVILASTDKGFVQLHSDNVSQWHHFDQCWLDRDYFLDRFQMPPERMLEYWSLAGDSGNGIPGIAGIGAKTAHKLLSQHSIRALFTPGTVDGKLGQKLIEGHEQAQLSYKLAKLRTQLSLSASLTQFRVSAPTT</sequence>
<proteinExistence type="predicted"/>
<evidence type="ECO:0000256" key="3">
    <source>
        <dbReference type="ARBA" id="ARBA00023125"/>
    </source>
</evidence>
<reference evidence="6" key="1">
    <citation type="submission" date="2016-10" db="EMBL/GenBank/DDBJ databases">
        <authorList>
            <person name="Varghese N."/>
            <person name="Submissions S."/>
        </authorList>
    </citation>
    <scope>NUCLEOTIDE SEQUENCE [LARGE SCALE GENOMIC DNA]</scope>
    <source>
        <strain evidence="6">DSM 23317</strain>
    </source>
</reference>
<protein>
    <submittedName>
        <fullName evidence="5">Protein Xni</fullName>
    </submittedName>
</protein>
<dbReference type="SMART" id="SM00475">
    <property type="entry name" value="53EXOc"/>
    <property type="match status" value="1"/>
</dbReference>
<dbReference type="InterPro" id="IPR029060">
    <property type="entry name" value="PIN-like_dom_sf"/>
</dbReference>
<dbReference type="InterPro" id="IPR008918">
    <property type="entry name" value="HhH2"/>
</dbReference>
<dbReference type="SUPFAM" id="SSF47807">
    <property type="entry name" value="5' to 3' exonuclease, C-terminal subdomain"/>
    <property type="match status" value="1"/>
</dbReference>
<dbReference type="GO" id="GO:0003677">
    <property type="term" value="F:DNA binding"/>
    <property type="evidence" value="ECO:0007669"/>
    <property type="project" value="UniProtKB-KW"/>
</dbReference>
<dbReference type="Gene3D" id="1.10.150.20">
    <property type="entry name" value="5' to 3' exonuclease, C-terminal subdomain"/>
    <property type="match status" value="1"/>
</dbReference>
<keyword evidence="3" id="KW-0238">DNA-binding</keyword>
<dbReference type="NCBIfam" id="NF007017">
    <property type="entry name" value="PRK09482.1"/>
    <property type="match status" value="1"/>
</dbReference>
<dbReference type="OrthoDB" id="8070997at2"/>
<evidence type="ECO:0000256" key="2">
    <source>
        <dbReference type="ARBA" id="ARBA00022801"/>
    </source>
</evidence>